<accession>A0ABW1A270</accession>
<gene>
    <name evidence="1" type="ORF">ACFPZN_28360</name>
</gene>
<dbReference type="InterPro" id="IPR000415">
    <property type="entry name" value="Nitroreductase-like"/>
</dbReference>
<evidence type="ECO:0000313" key="2">
    <source>
        <dbReference type="Proteomes" id="UP001596074"/>
    </source>
</evidence>
<comment type="caution">
    <text evidence="1">The sequence shown here is derived from an EMBL/GenBank/DDBJ whole genome shotgun (WGS) entry which is preliminary data.</text>
</comment>
<dbReference type="RefSeq" id="WP_378285282.1">
    <property type="nucleotide sequence ID" value="NZ_JBHSON010000043.1"/>
</dbReference>
<reference evidence="2" key="1">
    <citation type="journal article" date="2019" name="Int. J. Syst. Evol. Microbiol.">
        <title>The Global Catalogue of Microorganisms (GCM) 10K type strain sequencing project: providing services to taxonomists for standard genome sequencing and annotation.</title>
        <authorList>
            <consortium name="The Broad Institute Genomics Platform"/>
            <consortium name="The Broad Institute Genome Sequencing Center for Infectious Disease"/>
            <person name="Wu L."/>
            <person name="Ma J."/>
        </authorList>
    </citation>
    <scope>NUCLEOTIDE SEQUENCE [LARGE SCALE GENOMIC DNA]</scope>
    <source>
        <strain evidence="2">KCTC 42087</strain>
    </source>
</reference>
<protein>
    <recommendedName>
        <fullName evidence="3">Nitroreductase</fullName>
    </recommendedName>
</protein>
<keyword evidence="2" id="KW-1185">Reference proteome</keyword>
<dbReference type="Proteomes" id="UP001596074">
    <property type="component" value="Unassembled WGS sequence"/>
</dbReference>
<organism evidence="1 2">
    <name type="scientific">Actinomadura rugatobispora</name>
    <dbReference type="NCBI Taxonomy" id="1994"/>
    <lineage>
        <taxon>Bacteria</taxon>
        <taxon>Bacillati</taxon>
        <taxon>Actinomycetota</taxon>
        <taxon>Actinomycetes</taxon>
        <taxon>Streptosporangiales</taxon>
        <taxon>Thermomonosporaceae</taxon>
        <taxon>Actinomadura</taxon>
    </lineage>
</organism>
<dbReference type="SUPFAM" id="SSF55469">
    <property type="entry name" value="FMN-dependent nitroreductase-like"/>
    <property type="match status" value="1"/>
</dbReference>
<proteinExistence type="predicted"/>
<sequence length="327" mass="36792">MKPDALRELEPDFWRAPSAHNTQPWVLRYREDSVEIGWDPARTLPVGDPAGRDLRLALGAFTETCLIVCADAGLRVEFRQDHSEADRRAGYLAGVEGRYPAPYTTPFTAQDVRDRRTGRGAYEPGRLDEAVIGRLEKLAAEEKAEVRRVPCRELIELAYDADRHLFSTPPIARELRAWLRLDPEDPRYEQDGLTDRALGLTRMETRALRAALSRRGYPLLRRLGVPKLMASSSRRTLDYDGEVVVLVGRPGCTDGEQVALGRVLMRQWLTLSTLGYTTHPVSQIIDVEITKQRLARLLGIDDPSRLLNVTRVGRPKATPPASARLPR</sequence>
<name>A0ABW1A270_9ACTN</name>
<dbReference type="EMBL" id="JBHSON010000043">
    <property type="protein sequence ID" value="MFC5749554.1"/>
    <property type="molecule type" value="Genomic_DNA"/>
</dbReference>
<dbReference type="Gene3D" id="3.40.109.10">
    <property type="entry name" value="NADH Oxidase"/>
    <property type="match status" value="1"/>
</dbReference>
<evidence type="ECO:0008006" key="3">
    <source>
        <dbReference type="Google" id="ProtNLM"/>
    </source>
</evidence>
<evidence type="ECO:0000313" key="1">
    <source>
        <dbReference type="EMBL" id="MFC5749554.1"/>
    </source>
</evidence>